<dbReference type="OMA" id="MEIIYAY"/>
<feature type="compositionally biased region" description="Polar residues" evidence="3">
    <location>
        <begin position="54"/>
        <end position="63"/>
    </location>
</feature>
<dbReference type="Gene3D" id="1.10.8.270">
    <property type="entry name" value="putative rabgap domain of human tbc1 domain family member 14 like domains"/>
    <property type="match status" value="1"/>
</dbReference>
<evidence type="ECO:0000256" key="2">
    <source>
        <dbReference type="SAM" id="Coils"/>
    </source>
</evidence>
<feature type="region of interest" description="Disordered" evidence="3">
    <location>
        <begin position="1"/>
        <end position="75"/>
    </location>
</feature>
<dbReference type="FunFam" id="1.10.472.80:FF:000027">
    <property type="entry name" value="GTPase activating protein (Evi5)"/>
    <property type="match status" value="1"/>
</dbReference>
<dbReference type="GO" id="GO:0031267">
    <property type="term" value="F:small GTPase binding"/>
    <property type="evidence" value="ECO:0007669"/>
    <property type="project" value="TreeGrafter"/>
</dbReference>
<dbReference type="InterPro" id="IPR035969">
    <property type="entry name" value="Rab-GAP_TBC_sf"/>
</dbReference>
<evidence type="ECO:0000313" key="5">
    <source>
        <dbReference type="EMBL" id="EPZ33093.1"/>
    </source>
</evidence>
<dbReference type="PANTHER" id="PTHR47219:SF9">
    <property type="entry name" value="GTPASE ACTIVATING PROTEIN AND CENTROSOME-ASSOCIATED, ISOFORM B"/>
    <property type="match status" value="1"/>
</dbReference>
<gene>
    <name evidence="5" type="ORF">O9G_003089</name>
</gene>
<feature type="coiled-coil region" evidence="2">
    <location>
        <begin position="76"/>
        <end position="107"/>
    </location>
</feature>
<dbReference type="HOGENOM" id="CLU_362532_0_0_1"/>
<dbReference type="Pfam" id="PF00566">
    <property type="entry name" value="RabGAP-TBC"/>
    <property type="match status" value="1"/>
</dbReference>
<feature type="region of interest" description="Disordered" evidence="3">
    <location>
        <begin position="177"/>
        <end position="235"/>
    </location>
</feature>
<evidence type="ECO:0000259" key="4">
    <source>
        <dbReference type="PROSITE" id="PS50086"/>
    </source>
</evidence>
<accession>A0A075AS87</accession>
<reference evidence="5 6" key="1">
    <citation type="journal article" date="2013" name="Curr. Biol.">
        <title>Shared signatures of parasitism and phylogenomics unite Cryptomycota and microsporidia.</title>
        <authorList>
            <person name="James T.Y."/>
            <person name="Pelin A."/>
            <person name="Bonen L."/>
            <person name="Ahrendt S."/>
            <person name="Sain D."/>
            <person name="Corradi N."/>
            <person name="Stajich J.E."/>
        </authorList>
    </citation>
    <scope>NUCLEOTIDE SEQUENCE [LARGE SCALE GENOMIC DNA]</scope>
    <source>
        <strain evidence="5 6">CSF55</strain>
    </source>
</reference>
<dbReference type="AlphaFoldDB" id="A0A075AS87"/>
<feature type="compositionally biased region" description="Acidic residues" evidence="3">
    <location>
        <begin position="208"/>
        <end position="218"/>
    </location>
</feature>
<dbReference type="Proteomes" id="UP000030755">
    <property type="component" value="Unassembled WGS sequence"/>
</dbReference>
<protein>
    <submittedName>
        <fullName evidence="5">Rab-GTPase-TBC domain-containing protein</fullName>
    </submittedName>
</protein>
<dbReference type="InterPro" id="IPR000195">
    <property type="entry name" value="Rab-GAP-TBC_dom"/>
</dbReference>
<dbReference type="OrthoDB" id="295078at2759"/>
<dbReference type="PANTHER" id="PTHR47219">
    <property type="entry name" value="RAB GTPASE-ACTIVATING PROTEIN 1-LIKE"/>
    <property type="match status" value="1"/>
</dbReference>
<evidence type="ECO:0000256" key="1">
    <source>
        <dbReference type="ARBA" id="ARBA00022468"/>
    </source>
</evidence>
<name>A0A075AS87_ROZAC</name>
<feature type="compositionally biased region" description="Basic and acidic residues" evidence="3">
    <location>
        <begin position="66"/>
        <end position="75"/>
    </location>
</feature>
<dbReference type="Gene3D" id="1.10.472.80">
    <property type="entry name" value="Ypt/Rab-GAP domain of gyp1p, domain 3"/>
    <property type="match status" value="1"/>
</dbReference>
<sequence>MTRKKNNIPEHARVSFISVSSSEDEGTEQTERKRGSSISSMKRTRLKDKEKMSSPLTNTSLNTPRKKADSKSGDELELIRARANSVKKEHQQLMNAFEEEKQKAIADKERKTMSMLVSTPPAKVRNHRKHHSAIVTNSDISHIISGMLEEGNDFEDEFGLKERSPKLESMRDLISQEIQPDNLGESDNMSKNDETSFADENDEKVNDDNEVDVSDDTENNQNESPVIEDEDIARSNSMNVLVNRNDEDEGRNENTSFFEAETRICSYENLPLPKETESRDILSLNADDIHFTVIPLFNTRNSDAETLLSSDDDVISDVFLMERMEELNNTLEKDPRAIQHYRYSFQHVVQKQDNFGDIEWWGRFMMNSESLMVNNTNEVAEKLSMGIPNPIRGLVWQLLANAKNEDLEEIYHQLVKESSPHEKMIRRDITRTFPSHEFFTGGDGQEALFRVMKSYSLYDKRVGYCQGLTFLVGLFLLHMPEAESFCLLVKYMEDYEMRATYKPSLEGLHHNLYQLDRLIVENLPSIAKHFNDEGVLSTMYASEWFMTFFTYRFPLELVDRMFDVFFGEGITSLFKLCLAVLKGNENLLLKLNFDNLLQFLKQSSFKIFMDDLSSLINLSREFKVTRKKLSHLSKEYEKFLNKSNPLQEKVMSLEDQELSSMKFDKDNLSEAYLNIQKQIQKSNQEVSYLRDENGMLNQQVEQLKCLIESHEQGRGAAKLEDTINHLREENIKLNKELQEFQTELITTKINYAECENERLELRKAIEKLKHQ</sequence>
<dbReference type="GO" id="GO:0005096">
    <property type="term" value="F:GTPase activator activity"/>
    <property type="evidence" value="ECO:0007669"/>
    <property type="project" value="UniProtKB-KW"/>
</dbReference>
<dbReference type="EMBL" id="KE561074">
    <property type="protein sequence ID" value="EPZ33093.1"/>
    <property type="molecule type" value="Genomic_DNA"/>
</dbReference>
<organism evidence="5 6">
    <name type="scientific">Rozella allomycis (strain CSF55)</name>
    <dbReference type="NCBI Taxonomy" id="988480"/>
    <lineage>
        <taxon>Eukaryota</taxon>
        <taxon>Fungi</taxon>
        <taxon>Fungi incertae sedis</taxon>
        <taxon>Cryptomycota</taxon>
        <taxon>Cryptomycota incertae sedis</taxon>
        <taxon>Rozella</taxon>
    </lineage>
</organism>
<dbReference type="Gene3D" id="1.10.10.750">
    <property type="entry name" value="Ypt/Rab-GAP domain of gyp1p, domain 1"/>
    <property type="match status" value="1"/>
</dbReference>
<keyword evidence="6" id="KW-1185">Reference proteome</keyword>
<feature type="domain" description="Rab-GAP TBC" evidence="4">
    <location>
        <begin position="386"/>
        <end position="569"/>
    </location>
</feature>
<feature type="coiled-coil region" evidence="2">
    <location>
        <begin position="716"/>
        <end position="771"/>
    </location>
</feature>
<dbReference type="PROSITE" id="PS50086">
    <property type="entry name" value="TBC_RABGAP"/>
    <property type="match status" value="1"/>
</dbReference>
<dbReference type="STRING" id="988480.A0A075AS87"/>
<dbReference type="InterPro" id="IPR050302">
    <property type="entry name" value="Rab_GAP_TBC_domain"/>
</dbReference>
<keyword evidence="1" id="KW-0343">GTPase activation</keyword>
<dbReference type="FunFam" id="1.10.8.270:FF:000001">
    <property type="entry name" value="TBC1 domain family member 1"/>
    <property type="match status" value="1"/>
</dbReference>
<keyword evidence="2" id="KW-0175">Coiled coil</keyword>
<proteinExistence type="predicted"/>
<dbReference type="SMART" id="SM00164">
    <property type="entry name" value="TBC"/>
    <property type="match status" value="1"/>
</dbReference>
<evidence type="ECO:0000313" key="6">
    <source>
        <dbReference type="Proteomes" id="UP000030755"/>
    </source>
</evidence>
<evidence type="ECO:0000256" key="3">
    <source>
        <dbReference type="SAM" id="MobiDB-lite"/>
    </source>
</evidence>
<dbReference type="SUPFAM" id="SSF47923">
    <property type="entry name" value="Ypt/Rab-GAP domain of gyp1p"/>
    <property type="match status" value="2"/>
</dbReference>